<feature type="compositionally biased region" description="Pro residues" evidence="1">
    <location>
        <begin position="364"/>
        <end position="373"/>
    </location>
</feature>
<feature type="region of interest" description="Disordered" evidence="1">
    <location>
        <begin position="323"/>
        <end position="385"/>
    </location>
</feature>
<feature type="compositionally biased region" description="Low complexity" evidence="1">
    <location>
        <begin position="111"/>
        <end position="128"/>
    </location>
</feature>
<feature type="compositionally biased region" description="Low complexity" evidence="1">
    <location>
        <begin position="349"/>
        <end position="363"/>
    </location>
</feature>
<proteinExistence type="predicted"/>
<organism evidence="2 3">
    <name type="scientific">Trichoderma arundinaceum</name>
    <dbReference type="NCBI Taxonomy" id="490622"/>
    <lineage>
        <taxon>Eukaryota</taxon>
        <taxon>Fungi</taxon>
        <taxon>Dikarya</taxon>
        <taxon>Ascomycota</taxon>
        <taxon>Pezizomycotina</taxon>
        <taxon>Sordariomycetes</taxon>
        <taxon>Hypocreomycetidae</taxon>
        <taxon>Hypocreales</taxon>
        <taxon>Hypocreaceae</taxon>
        <taxon>Trichoderma</taxon>
    </lineage>
</organism>
<feature type="compositionally biased region" description="Pro residues" evidence="1">
    <location>
        <begin position="332"/>
        <end position="348"/>
    </location>
</feature>
<evidence type="ECO:0000313" key="3">
    <source>
        <dbReference type="Proteomes" id="UP000266272"/>
    </source>
</evidence>
<feature type="compositionally biased region" description="Basic and acidic residues" evidence="1">
    <location>
        <begin position="52"/>
        <end position="62"/>
    </location>
</feature>
<feature type="region of interest" description="Disordered" evidence="1">
    <location>
        <begin position="1"/>
        <end position="151"/>
    </location>
</feature>
<protein>
    <submittedName>
        <fullName evidence="2">Karyogamy, kar9</fullName>
    </submittedName>
</protein>
<dbReference type="AlphaFoldDB" id="A0A395NT19"/>
<dbReference type="Proteomes" id="UP000266272">
    <property type="component" value="Unassembled WGS sequence"/>
</dbReference>
<evidence type="ECO:0000256" key="1">
    <source>
        <dbReference type="SAM" id="MobiDB-lite"/>
    </source>
</evidence>
<accession>A0A395NT19</accession>
<comment type="caution">
    <text evidence="2">The sequence shown here is derived from an EMBL/GenBank/DDBJ whole genome shotgun (WGS) entry which is preliminary data.</text>
</comment>
<name>A0A395NT19_TRIAR</name>
<feature type="compositionally biased region" description="Basic and acidic residues" evidence="1">
    <location>
        <begin position="129"/>
        <end position="143"/>
    </location>
</feature>
<evidence type="ECO:0000313" key="2">
    <source>
        <dbReference type="EMBL" id="RFU79073.1"/>
    </source>
</evidence>
<feature type="compositionally biased region" description="Low complexity" evidence="1">
    <location>
        <begin position="64"/>
        <end position="98"/>
    </location>
</feature>
<reference evidence="2 3" key="1">
    <citation type="journal article" date="2018" name="PLoS Pathog.">
        <title>Evolution of structural diversity of trichothecenes, a family of toxins produced by plant pathogenic and entomopathogenic fungi.</title>
        <authorList>
            <person name="Proctor R.H."/>
            <person name="McCormick S.P."/>
            <person name="Kim H.S."/>
            <person name="Cardoza R.E."/>
            <person name="Stanley A.M."/>
            <person name="Lindo L."/>
            <person name="Kelly A."/>
            <person name="Brown D.W."/>
            <person name="Lee T."/>
            <person name="Vaughan M.M."/>
            <person name="Alexander N.J."/>
            <person name="Busman M."/>
            <person name="Gutierrez S."/>
        </authorList>
    </citation>
    <scope>NUCLEOTIDE SEQUENCE [LARGE SCALE GENOMIC DNA]</scope>
    <source>
        <strain evidence="2 3">IBT 40837</strain>
    </source>
</reference>
<feature type="compositionally biased region" description="Low complexity" evidence="1">
    <location>
        <begin position="163"/>
        <end position="179"/>
    </location>
</feature>
<feature type="non-terminal residue" evidence="2">
    <location>
        <position position="385"/>
    </location>
</feature>
<gene>
    <name evidence="2" type="ORF">TARUN_3139</name>
</gene>
<dbReference type="STRING" id="490622.A0A395NT19"/>
<sequence length="385" mass="40184">MTTSHSAAVVDSGSPQPASLPDRDADPANESPRETGVGLSPNRDLAQQTGGRDADLNFEKTTDQPAQSPATPYAAPASASASAAATATPVATVAATPSDAGEFAGLSTPRTNGSASINSSNTNNNNKNGRTDNGHDGSSHDNDSSNGSICHDAIAPDALDFNLSPTTSSRYRSRSNTLLEPDPSHELLVAAFRKTSPGLAARLKALGLGAAAKKAAIISQPIDIDSIGRLDEEQLRQLDEKHQAGSKSAIVSRRGRPWKGAGAPPPHHRTLSQPDVPMSPVFADTYQLPEIQEPPSLAMDTQKYRLPDHMNGNGTKVTLDTRREHLERITRPPSPREYPPLPSSPPAASPAHSPSNSVSLSPSSPSPPTPPPKASQSPLVDTAPP</sequence>
<dbReference type="EMBL" id="PXOA01000177">
    <property type="protein sequence ID" value="RFU79073.1"/>
    <property type="molecule type" value="Genomic_DNA"/>
</dbReference>
<dbReference type="OrthoDB" id="5559380at2759"/>
<feature type="region of interest" description="Disordered" evidence="1">
    <location>
        <begin position="239"/>
        <end position="277"/>
    </location>
</feature>
<keyword evidence="3" id="KW-1185">Reference proteome</keyword>
<feature type="region of interest" description="Disordered" evidence="1">
    <location>
        <begin position="161"/>
        <end position="180"/>
    </location>
</feature>